<dbReference type="Gene3D" id="3.40.50.1440">
    <property type="entry name" value="Tubulin/FtsZ, GTPase domain"/>
    <property type="match status" value="1"/>
</dbReference>
<dbReference type="PANTHER" id="PTHR13391:SF0">
    <property type="entry name" value="PROTEIN MISATO HOMOLOG 1"/>
    <property type="match status" value="1"/>
</dbReference>
<dbReference type="GO" id="GO:0007005">
    <property type="term" value="P:mitochondrion organization"/>
    <property type="evidence" value="ECO:0007669"/>
    <property type="project" value="InterPro"/>
</dbReference>
<protein>
    <recommendedName>
        <fullName evidence="3">DML1/Misato tubulin domain-containing protein</fullName>
    </recommendedName>
</protein>
<gene>
    <name evidence="4" type="ORF">STCU_07725</name>
</gene>
<accession>S9U3M3</accession>
<dbReference type="SUPFAM" id="SSF52490">
    <property type="entry name" value="Tubulin nucleotide-binding domain-like"/>
    <property type="match status" value="1"/>
</dbReference>
<organism evidence="4 5">
    <name type="scientific">Strigomonas culicis</name>
    <dbReference type="NCBI Taxonomy" id="28005"/>
    <lineage>
        <taxon>Eukaryota</taxon>
        <taxon>Discoba</taxon>
        <taxon>Euglenozoa</taxon>
        <taxon>Kinetoplastea</taxon>
        <taxon>Metakinetoplastina</taxon>
        <taxon>Trypanosomatida</taxon>
        <taxon>Trypanosomatidae</taxon>
        <taxon>Strigomonadinae</taxon>
        <taxon>Strigomonas</taxon>
    </lineage>
</organism>
<dbReference type="OrthoDB" id="271881at2759"/>
<evidence type="ECO:0000256" key="2">
    <source>
        <dbReference type="SAM" id="MobiDB-lite"/>
    </source>
</evidence>
<feature type="coiled-coil region" evidence="1">
    <location>
        <begin position="649"/>
        <end position="676"/>
    </location>
</feature>
<dbReference type="AlphaFoldDB" id="S9U3M3"/>
<feature type="region of interest" description="Disordered" evidence="2">
    <location>
        <begin position="137"/>
        <end position="194"/>
    </location>
</feature>
<keyword evidence="1" id="KW-0175">Coiled coil</keyword>
<reference evidence="4 5" key="1">
    <citation type="journal article" date="2013" name="PLoS ONE">
        <title>Predicting the Proteins of Angomonas deanei, Strigomonas culicis and Their Respective Endosymbionts Reveals New Aspects of the Trypanosomatidae Family.</title>
        <authorList>
            <person name="Motta M.C."/>
            <person name="Martins A.C."/>
            <person name="de Souza S.S."/>
            <person name="Catta-Preta C.M."/>
            <person name="Silva R."/>
            <person name="Klein C.C."/>
            <person name="de Almeida L.G."/>
            <person name="de Lima Cunha O."/>
            <person name="Ciapina L.P."/>
            <person name="Brocchi M."/>
            <person name="Colabardini A.C."/>
            <person name="de Araujo Lima B."/>
            <person name="Machado C.R."/>
            <person name="de Almeida Soares C.M."/>
            <person name="Probst C.M."/>
            <person name="de Menezes C.B."/>
            <person name="Thompson C.E."/>
            <person name="Bartholomeu D.C."/>
            <person name="Gradia D.F."/>
            <person name="Pavoni D.P."/>
            <person name="Grisard E.C."/>
            <person name="Fantinatti-Garboggini F."/>
            <person name="Marchini F.K."/>
            <person name="Rodrigues-Luiz G.F."/>
            <person name="Wagner G."/>
            <person name="Goldman G.H."/>
            <person name="Fietto J.L."/>
            <person name="Elias M.C."/>
            <person name="Goldman M.H."/>
            <person name="Sagot M.F."/>
            <person name="Pereira M."/>
            <person name="Stoco P.H."/>
            <person name="de Mendonca-Neto R.P."/>
            <person name="Teixeira S.M."/>
            <person name="Maciel T.E."/>
            <person name="de Oliveira Mendes T.A."/>
            <person name="Urmenyi T.P."/>
            <person name="de Souza W."/>
            <person name="Schenkman S."/>
            <person name="de Vasconcelos A.T."/>
        </authorList>
    </citation>
    <scope>NUCLEOTIDE SEQUENCE [LARGE SCALE GENOMIC DNA]</scope>
</reference>
<feature type="compositionally biased region" description="Acidic residues" evidence="2">
    <location>
        <begin position="145"/>
        <end position="167"/>
    </location>
</feature>
<feature type="domain" description="DML1/Misato tubulin" evidence="3">
    <location>
        <begin position="216"/>
        <end position="359"/>
    </location>
</feature>
<name>S9U3M3_9TRYP</name>
<dbReference type="GO" id="GO:0005737">
    <property type="term" value="C:cytoplasm"/>
    <property type="evidence" value="ECO:0007669"/>
    <property type="project" value="TreeGrafter"/>
</dbReference>
<proteinExistence type="predicted"/>
<sequence length="688" mass="75144">MEERELVTLALGNYATLVAAQWCNGSSAYDVHHHTLYREYRGDALLCGHVADDATVTAGRGQVRRVPRVLLLDAPHAATLQDVGRLRAEMAEAEQQRAADEEAEAPPSQLLKAPAAALTREEEDLHKLLHFAQKKWSDRFAHPPEEEDEEAQADEEGDDEEDEEGEQDFWYTTTKKAEDGAPAAGAKRKKGKHATPALFREKDALVPWWRYITTGLHPDSLVTLRPLPAAEGEVPAYHSYSGGSGAVAGGDDLCLYEDALRRQLEDADRLQGLQCYVDADSMFGGLAQRVLENTLDEAGSKTSVAVWSLFAPLPAAFWDTAAAAHINFADRRREETVLNRMLATVQLSAPSSVVYTPIEIKDWPAFFRLPPAHADWLEHDPSTAQYIAAVTDTALYGVRDRSCVSAAAAGPAYYLPQWCHTVRPSPSLRVAALMGALPLPLQAPPAPVPHKRTRAEGGGAEERSRVDLWDVLTALPLLPDAQRAAAAAARRDHRPCAPVAPGGGQGYVSLSHAMRHPVDSEAGRVLGHAVSLRGAGDLAAETYGAHEALLRYALPLRTNLYLPLLTATPYPVSQTFPAELLAWAAADATAAEREAGARTQARAAERAGSGDATLNVAAHVLSTYNSYDMLAPLAAAAKPLVRRSTHRYNATYHMETEEWQEKLEQLQEIVDDYRHEDYVVEDNEEGDW</sequence>
<dbReference type="InterPro" id="IPR049942">
    <property type="entry name" value="DML1/Misato"/>
</dbReference>
<evidence type="ECO:0000259" key="3">
    <source>
        <dbReference type="Pfam" id="PF14881"/>
    </source>
</evidence>
<dbReference type="InterPro" id="IPR029209">
    <property type="entry name" value="DML1/Misato_tubulin"/>
</dbReference>
<evidence type="ECO:0000313" key="4">
    <source>
        <dbReference type="EMBL" id="EPY23409.1"/>
    </source>
</evidence>
<evidence type="ECO:0000256" key="1">
    <source>
        <dbReference type="SAM" id="Coils"/>
    </source>
</evidence>
<dbReference type="Proteomes" id="UP000015354">
    <property type="component" value="Unassembled WGS sequence"/>
</dbReference>
<dbReference type="InterPro" id="IPR036525">
    <property type="entry name" value="Tubulin/FtsZ_GTPase_sf"/>
</dbReference>
<comment type="caution">
    <text evidence="4">The sequence shown here is derived from an EMBL/GenBank/DDBJ whole genome shotgun (WGS) entry which is preliminary data.</text>
</comment>
<feature type="coiled-coil region" evidence="1">
    <location>
        <begin position="76"/>
        <end position="103"/>
    </location>
</feature>
<dbReference type="EMBL" id="ATMH01007725">
    <property type="protein sequence ID" value="EPY23409.1"/>
    <property type="molecule type" value="Genomic_DNA"/>
</dbReference>
<dbReference type="PANTHER" id="PTHR13391">
    <property type="entry name" value="MITOCHONDRIAL DISTRIBUTION REGULATOR MISATO"/>
    <property type="match status" value="1"/>
</dbReference>
<dbReference type="Pfam" id="PF14881">
    <property type="entry name" value="Tubulin_3"/>
    <property type="match status" value="1"/>
</dbReference>
<evidence type="ECO:0000313" key="5">
    <source>
        <dbReference type="Proteomes" id="UP000015354"/>
    </source>
</evidence>
<keyword evidence="5" id="KW-1185">Reference proteome</keyword>